<comment type="caution">
    <text evidence="1">The sequence shown here is derived from an EMBL/GenBank/DDBJ whole genome shotgun (WGS) entry which is preliminary data.</text>
</comment>
<evidence type="ECO:0000313" key="2">
    <source>
        <dbReference type="Proteomes" id="UP000233551"/>
    </source>
</evidence>
<protein>
    <submittedName>
        <fullName evidence="1">Uncharacterized protein</fullName>
    </submittedName>
</protein>
<dbReference type="Proteomes" id="UP000233551">
    <property type="component" value="Unassembled WGS sequence"/>
</dbReference>
<dbReference type="EMBL" id="PGOL01030015">
    <property type="protein sequence ID" value="PKI26396.1"/>
    <property type="molecule type" value="Genomic_DNA"/>
</dbReference>
<sequence>MGHQLDPMIHLPLRWKLLRKFRWHHILEGIQDLGDLRWYVVSRARILIYLQGRK</sequence>
<keyword evidence="2" id="KW-1185">Reference proteome</keyword>
<gene>
    <name evidence="1" type="ORF">CRG98_048915</name>
</gene>
<dbReference type="AlphaFoldDB" id="A0A2I0HG81"/>
<proteinExistence type="predicted"/>
<name>A0A2I0HG81_PUNGR</name>
<evidence type="ECO:0000313" key="1">
    <source>
        <dbReference type="EMBL" id="PKI26396.1"/>
    </source>
</evidence>
<reference evidence="1 2" key="1">
    <citation type="submission" date="2017-11" db="EMBL/GenBank/DDBJ databases">
        <title>De-novo sequencing of pomegranate (Punica granatum L.) genome.</title>
        <authorList>
            <person name="Akparov Z."/>
            <person name="Amiraslanov A."/>
            <person name="Hajiyeva S."/>
            <person name="Abbasov M."/>
            <person name="Kaur K."/>
            <person name="Hamwieh A."/>
            <person name="Solovyev V."/>
            <person name="Salamov A."/>
            <person name="Braich B."/>
            <person name="Kosarev P."/>
            <person name="Mahmoud A."/>
            <person name="Hajiyev E."/>
            <person name="Babayeva S."/>
            <person name="Izzatullayeva V."/>
            <person name="Mammadov A."/>
            <person name="Mammadov A."/>
            <person name="Sharifova S."/>
            <person name="Ojaghi J."/>
            <person name="Eynullazada K."/>
            <person name="Bayramov B."/>
            <person name="Abdulazimova A."/>
            <person name="Shahmuradov I."/>
        </authorList>
    </citation>
    <scope>NUCLEOTIDE SEQUENCE [LARGE SCALE GENOMIC DNA]</scope>
    <source>
        <strain evidence="2">cv. AG2017</strain>
        <tissue evidence="1">Leaf</tissue>
    </source>
</reference>
<feature type="non-terminal residue" evidence="1">
    <location>
        <position position="54"/>
    </location>
</feature>
<organism evidence="1 2">
    <name type="scientific">Punica granatum</name>
    <name type="common">Pomegranate</name>
    <dbReference type="NCBI Taxonomy" id="22663"/>
    <lineage>
        <taxon>Eukaryota</taxon>
        <taxon>Viridiplantae</taxon>
        <taxon>Streptophyta</taxon>
        <taxon>Embryophyta</taxon>
        <taxon>Tracheophyta</taxon>
        <taxon>Spermatophyta</taxon>
        <taxon>Magnoliopsida</taxon>
        <taxon>eudicotyledons</taxon>
        <taxon>Gunneridae</taxon>
        <taxon>Pentapetalae</taxon>
        <taxon>rosids</taxon>
        <taxon>malvids</taxon>
        <taxon>Myrtales</taxon>
        <taxon>Lythraceae</taxon>
        <taxon>Punica</taxon>
    </lineage>
</organism>
<accession>A0A2I0HG81</accession>